<evidence type="ECO:0000256" key="2">
    <source>
        <dbReference type="ARBA" id="ARBA00022527"/>
    </source>
</evidence>
<name>A0ABR3IX39_9AGAR</name>
<dbReference type="InterPro" id="IPR011009">
    <property type="entry name" value="Kinase-like_dom_sf"/>
</dbReference>
<evidence type="ECO:0000313" key="12">
    <source>
        <dbReference type="EMBL" id="KAL0947838.1"/>
    </source>
</evidence>
<feature type="binding site" evidence="9">
    <location>
        <position position="74"/>
    </location>
    <ligand>
        <name>ATP</name>
        <dbReference type="ChEBI" id="CHEBI:30616"/>
    </ligand>
</feature>
<feature type="compositionally biased region" description="Low complexity" evidence="10">
    <location>
        <begin position="292"/>
        <end position="305"/>
    </location>
</feature>
<keyword evidence="3" id="KW-0808">Transferase</keyword>
<keyword evidence="4 9" id="KW-0547">Nucleotide-binding</keyword>
<feature type="domain" description="Protein kinase" evidence="11">
    <location>
        <begin position="45"/>
        <end position="579"/>
    </location>
</feature>
<feature type="compositionally biased region" description="Low complexity" evidence="10">
    <location>
        <begin position="360"/>
        <end position="374"/>
    </location>
</feature>
<sequence length="721" mass="77134">MSHASYSSSSHSASIMTEDEEDWEDYVKGGYHPVKIGDLFSDARYKVVRKLGWGHFSTVWLAHDQKMNRHVALKVVKSAPRYTETALDEIKLLQRLITSNTPPVAPSSSNPDPPPSPAHTHPGRSHVISFLDHFRHKGPNGVHVCMVFEVLGENLLGLIKRHQNKGVPMPLVKQIAKQVLLGLDYMHRCCGVIHTDLKPENVLICIDDVESIIQSELATSSANAASPPTRLVGVPPSKGRGGNQTPRSESVFITGSQPLPSPSSSFGSSPALDKLAFGMSKIDNANGEDASKSSSLNDPSRSLSSGDGSGAVAGKKREDSTGLVKDVSNVSLDGAKFGERIKPVPAATGPSLLSQQAPGAARATSVTTSSTTRPVPIPQSGEAAADSGVAGSLMSVDQTSTAETSSSSLLDAAERITVKIADLGNATWVEHHFTDDIQTRQYRCPEVILGSKWGPSVDIWSVACVIFELITGGDYLFDPASGSRYSKDDDHIAQIMELMGEIPKSIAFSGKYSAEFFNRKGELRHISKLRFWPLESVLHDKYLFPRAEADAIASFLTPMLRLHPDKRAKASDLVHHMWIEGVAVQGERDVVRRAEEDTRLRREVQEAGKGAVLAVEASGSGATAPIDTSETSDIKGKRRLSSTAQAEVDAMKPVGEVARDGEDDDESAGGGAAHPHAPAQHQAPRLNAAPVPASAAAKENNVAPGKQRQQSAGKKSGSGKR</sequence>
<dbReference type="InterPro" id="IPR051334">
    <property type="entry name" value="SRPK"/>
</dbReference>
<feature type="compositionally biased region" description="Low complexity" evidence="10">
    <location>
        <begin position="256"/>
        <end position="270"/>
    </location>
</feature>
<dbReference type="EMBL" id="JASNQZ010000015">
    <property type="protein sequence ID" value="KAL0947838.1"/>
    <property type="molecule type" value="Genomic_DNA"/>
</dbReference>
<feature type="region of interest" description="Disordered" evidence="10">
    <location>
        <begin position="286"/>
        <end position="320"/>
    </location>
</feature>
<feature type="region of interest" description="Disordered" evidence="10">
    <location>
        <begin position="616"/>
        <end position="721"/>
    </location>
</feature>
<evidence type="ECO:0000256" key="5">
    <source>
        <dbReference type="ARBA" id="ARBA00022777"/>
    </source>
</evidence>
<reference evidence="13" key="1">
    <citation type="submission" date="2024-06" db="EMBL/GenBank/DDBJ databases">
        <title>Multi-omics analyses provide insights into the biosynthesis of the anticancer antibiotic pleurotin in Hohenbuehelia grisea.</title>
        <authorList>
            <person name="Weaver J.A."/>
            <person name="Alberti F."/>
        </authorList>
    </citation>
    <scope>NUCLEOTIDE SEQUENCE [LARGE SCALE GENOMIC DNA]</scope>
    <source>
        <strain evidence="13">T-177</strain>
    </source>
</reference>
<evidence type="ECO:0000256" key="10">
    <source>
        <dbReference type="SAM" id="MobiDB-lite"/>
    </source>
</evidence>
<evidence type="ECO:0000256" key="1">
    <source>
        <dbReference type="ARBA" id="ARBA00012513"/>
    </source>
</evidence>
<evidence type="ECO:0000256" key="9">
    <source>
        <dbReference type="PROSITE-ProRule" id="PRU10141"/>
    </source>
</evidence>
<dbReference type="PROSITE" id="PS00107">
    <property type="entry name" value="PROTEIN_KINASE_ATP"/>
    <property type="match status" value="1"/>
</dbReference>
<evidence type="ECO:0000259" key="11">
    <source>
        <dbReference type="PROSITE" id="PS50011"/>
    </source>
</evidence>
<comment type="caution">
    <text evidence="12">The sequence shown here is derived from an EMBL/GenBank/DDBJ whole genome shotgun (WGS) entry which is preliminary data.</text>
</comment>
<evidence type="ECO:0000256" key="7">
    <source>
        <dbReference type="ARBA" id="ARBA00047899"/>
    </source>
</evidence>
<comment type="catalytic activity">
    <reaction evidence="8">
        <text>L-seryl-[protein] + ATP = O-phospho-L-seryl-[protein] + ADP + H(+)</text>
        <dbReference type="Rhea" id="RHEA:17989"/>
        <dbReference type="Rhea" id="RHEA-COMP:9863"/>
        <dbReference type="Rhea" id="RHEA-COMP:11604"/>
        <dbReference type="ChEBI" id="CHEBI:15378"/>
        <dbReference type="ChEBI" id="CHEBI:29999"/>
        <dbReference type="ChEBI" id="CHEBI:30616"/>
        <dbReference type="ChEBI" id="CHEBI:83421"/>
        <dbReference type="ChEBI" id="CHEBI:456216"/>
        <dbReference type="EC" id="2.7.11.1"/>
    </reaction>
</comment>
<dbReference type="PROSITE" id="PS50011">
    <property type="entry name" value="PROTEIN_KINASE_DOM"/>
    <property type="match status" value="1"/>
</dbReference>
<evidence type="ECO:0000256" key="4">
    <source>
        <dbReference type="ARBA" id="ARBA00022741"/>
    </source>
</evidence>
<dbReference type="Proteomes" id="UP001556367">
    <property type="component" value="Unassembled WGS sequence"/>
</dbReference>
<feature type="region of interest" description="Disordered" evidence="10">
    <location>
        <begin position="218"/>
        <end position="270"/>
    </location>
</feature>
<feature type="region of interest" description="Disordered" evidence="10">
    <location>
        <begin position="101"/>
        <end position="122"/>
    </location>
</feature>
<dbReference type="SUPFAM" id="SSF56112">
    <property type="entry name" value="Protein kinase-like (PK-like)"/>
    <property type="match status" value="1"/>
</dbReference>
<evidence type="ECO:0000256" key="8">
    <source>
        <dbReference type="ARBA" id="ARBA00048679"/>
    </source>
</evidence>
<evidence type="ECO:0000256" key="3">
    <source>
        <dbReference type="ARBA" id="ARBA00022679"/>
    </source>
</evidence>
<feature type="compositionally biased region" description="Low complexity" evidence="10">
    <location>
        <begin position="218"/>
        <end position="229"/>
    </location>
</feature>
<dbReference type="SMART" id="SM00220">
    <property type="entry name" value="S_TKc"/>
    <property type="match status" value="1"/>
</dbReference>
<gene>
    <name evidence="12" type="ORF">HGRIS_013900</name>
</gene>
<evidence type="ECO:0000256" key="6">
    <source>
        <dbReference type="ARBA" id="ARBA00022840"/>
    </source>
</evidence>
<keyword evidence="2" id="KW-0723">Serine/threonine-protein kinase</keyword>
<dbReference type="PANTHER" id="PTHR47634">
    <property type="entry name" value="PROTEIN KINASE DOMAIN-CONTAINING PROTEIN-RELATED"/>
    <property type="match status" value="1"/>
</dbReference>
<dbReference type="PANTHER" id="PTHR47634:SF9">
    <property type="entry name" value="PROTEIN KINASE DOMAIN-CONTAINING PROTEIN-RELATED"/>
    <property type="match status" value="1"/>
</dbReference>
<feature type="compositionally biased region" description="Polar residues" evidence="10">
    <location>
        <begin position="243"/>
        <end position="255"/>
    </location>
</feature>
<organism evidence="12 13">
    <name type="scientific">Hohenbuehelia grisea</name>
    <dbReference type="NCBI Taxonomy" id="104357"/>
    <lineage>
        <taxon>Eukaryota</taxon>
        <taxon>Fungi</taxon>
        <taxon>Dikarya</taxon>
        <taxon>Basidiomycota</taxon>
        <taxon>Agaricomycotina</taxon>
        <taxon>Agaricomycetes</taxon>
        <taxon>Agaricomycetidae</taxon>
        <taxon>Agaricales</taxon>
        <taxon>Pleurotineae</taxon>
        <taxon>Pleurotaceae</taxon>
        <taxon>Hohenbuehelia</taxon>
    </lineage>
</organism>
<keyword evidence="5" id="KW-0418">Kinase</keyword>
<feature type="region of interest" description="Disordered" evidence="10">
    <location>
        <begin position="341"/>
        <end position="398"/>
    </location>
</feature>
<protein>
    <recommendedName>
        <fullName evidence="1">non-specific serine/threonine protein kinase</fullName>
        <ecNumber evidence="1">2.7.11.1</ecNumber>
    </recommendedName>
</protein>
<dbReference type="Pfam" id="PF00069">
    <property type="entry name" value="Pkinase"/>
    <property type="match status" value="2"/>
</dbReference>
<keyword evidence="6 9" id="KW-0067">ATP-binding</keyword>
<dbReference type="EC" id="2.7.11.1" evidence="1"/>
<dbReference type="PROSITE" id="PS00108">
    <property type="entry name" value="PROTEIN_KINASE_ST"/>
    <property type="match status" value="1"/>
</dbReference>
<dbReference type="Gene3D" id="3.30.200.20">
    <property type="entry name" value="Phosphorylase Kinase, domain 1"/>
    <property type="match status" value="1"/>
</dbReference>
<dbReference type="InterPro" id="IPR000719">
    <property type="entry name" value="Prot_kinase_dom"/>
</dbReference>
<feature type="compositionally biased region" description="Low complexity" evidence="10">
    <location>
        <begin position="673"/>
        <end position="697"/>
    </location>
</feature>
<comment type="catalytic activity">
    <reaction evidence="7">
        <text>L-threonyl-[protein] + ATP = O-phospho-L-threonyl-[protein] + ADP + H(+)</text>
        <dbReference type="Rhea" id="RHEA:46608"/>
        <dbReference type="Rhea" id="RHEA-COMP:11060"/>
        <dbReference type="Rhea" id="RHEA-COMP:11605"/>
        <dbReference type="ChEBI" id="CHEBI:15378"/>
        <dbReference type="ChEBI" id="CHEBI:30013"/>
        <dbReference type="ChEBI" id="CHEBI:30616"/>
        <dbReference type="ChEBI" id="CHEBI:61977"/>
        <dbReference type="ChEBI" id="CHEBI:456216"/>
        <dbReference type="EC" id="2.7.11.1"/>
    </reaction>
</comment>
<evidence type="ECO:0000313" key="13">
    <source>
        <dbReference type="Proteomes" id="UP001556367"/>
    </source>
</evidence>
<proteinExistence type="predicted"/>
<dbReference type="InterPro" id="IPR017441">
    <property type="entry name" value="Protein_kinase_ATP_BS"/>
</dbReference>
<dbReference type="Gene3D" id="1.10.510.10">
    <property type="entry name" value="Transferase(Phosphotransferase) domain 1"/>
    <property type="match status" value="1"/>
</dbReference>
<keyword evidence="13" id="KW-1185">Reference proteome</keyword>
<dbReference type="InterPro" id="IPR008271">
    <property type="entry name" value="Ser/Thr_kinase_AS"/>
</dbReference>
<accession>A0ABR3IX39</accession>